<evidence type="ECO:0000259" key="1">
    <source>
        <dbReference type="PROSITE" id="PS51819"/>
    </source>
</evidence>
<gene>
    <name evidence="2" type="ORF">JM949_01860</name>
</gene>
<dbReference type="InterPro" id="IPR029068">
    <property type="entry name" value="Glyas_Bleomycin-R_OHBP_Dase"/>
</dbReference>
<keyword evidence="3" id="KW-1185">Reference proteome</keyword>
<dbReference type="PROSITE" id="PS51819">
    <property type="entry name" value="VOC"/>
    <property type="match status" value="1"/>
</dbReference>
<name>A0ABS1YA70_9ACTN</name>
<evidence type="ECO:0000313" key="3">
    <source>
        <dbReference type="Proteomes" id="UP000622245"/>
    </source>
</evidence>
<accession>A0ABS1YA70</accession>
<sequence length="261" mass="27227">MEAELSRGLALAAELGFQLDFVDEVALPAAFEGIEGHAHRLPLAVLAAADGLRLEVVRHRRDTGRPSAYRAVFQAPPPADATVLAGSSAAADVLRLAGLLRTPTCVSLPAAGGGEAWFDASRSAGAGLGGLLCPVGDVPAEVDFWSAFAKATWRGVRADAAWGSIPSPRPQPRCELVLTRGADDTSPYSMNDLGFPSIGVYSTAIESDCERALAAGAKLRAAPIVTEINGRRLRMALIESPGGAPIELLCVHRDAVKEKLG</sequence>
<dbReference type="Gene3D" id="3.10.180.10">
    <property type="entry name" value="2,3-Dihydroxybiphenyl 1,2-Dioxygenase, domain 1"/>
    <property type="match status" value="1"/>
</dbReference>
<comment type="caution">
    <text evidence="2">The sequence shown here is derived from an EMBL/GenBank/DDBJ whole genome shotgun (WGS) entry which is preliminary data.</text>
</comment>
<protein>
    <recommendedName>
        <fullName evidence="1">VOC domain-containing protein</fullName>
    </recommendedName>
</protein>
<dbReference type="Proteomes" id="UP000622245">
    <property type="component" value="Unassembled WGS sequence"/>
</dbReference>
<dbReference type="InterPro" id="IPR037523">
    <property type="entry name" value="VOC_core"/>
</dbReference>
<reference evidence="2 3" key="1">
    <citation type="submission" date="2021-01" db="EMBL/GenBank/DDBJ databases">
        <title>Draft genome sequence of Micromonospora sp. strain STR1s_6.</title>
        <authorList>
            <person name="Karlyshev A."/>
            <person name="Jawad R."/>
        </authorList>
    </citation>
    <scope>NUCLEOTIDE SEQUENCE [LARGE SCALE GENOMIC DNA]</scope>
    <source>
        <strain evidence="2 3">STR1S-6</strain>
    </source>
</reference>
<proteinExistence type="predicted"/>
<dbReference type="RefSeq" id="WP_203146721.1">
    <property type="nucleotide sequence ID" value="NZ_JAEVHL010000004.1"/>
</dbReference>
<dbReference type="SUPFAM" id="SSF54593">
    <property type="entry name" value="Glyoxalase/Bleomycin resistance protein/Dihydroxybiphenyl dioxygenase"/>
    <property type="match status" value="1"/>
</dbReference>
<evidence type="ECO:0000313" key="2">
    <source>
        <dbReference type="EMBL" id="MBM0274296.1"/>
    </source>
</evidence>
<dbReference type="EMBL" id="JAEVHL010000004">
    <property type="protein sequence ID" value="MBM0274296.1"/>
    <property type="molecule type" value="Genomic_DNA"/>
</dbReference>
<organism evidence="2 3">
    <name type="scientific">Micromonospora tarensis</name>
    <dbReference type="NCBI Taxonomy" id="2806100"/>
    <lineage>
        <taxon>Bacteria</taxon>
        <taxon>Bacillati</taxon>
        <taxon>Actinomycetota</taxon>
        <taxon>Actinomycetes</taxon>
        <taxon>Micromonosporales</taxon>
        <taxon>Micromonosporaceae</taxon>
        <taxon>Micromonospora</taxon>
    </lineage>
</organism>
<feature type="domain" description="VOC" evidence="1">
    <location>
        <begin position="127"/>
        <end position="251"/>
    </location>
</feature>